<dbReference type="Proteomes" id="UP001215151">
    <property type="component" value="Unassembled WGS sequence"/>
</dbReference>
<evidence type="ECO:0000313" key="3">
    <source>
        <dbReference type="Proteomes" id="UP001215151"/>
    </source>
</evidence>
<proteinExistence type="predicted"/>
<comment type="caution">
    <text evidence="2">The sequence shown here is derived from an EMBL/GenBank/DDBJ whole genome shotgun (WGS) entry which is preliminary data.</text>
</comment>
<keyword evidence="3" id="KW-1185">Reference proteome</keyword>
<name>A0AAD7TPE4_9APHY</name>
<evidence type="ECO:0000256" key="1">
    <source>
        <dbReference type="SAM" id="MobiDB-lite"/>
    </source>
</evidence>
<evidence type="ECO:0000313" key="2">
    <source>
        <dbReference type="EMBL" id="KAJ8473484.1"/>
    </source>
</evidence>
<feature type="region of interest" description="Disordered" evidence="1">
    <location>
        <begin position="40"/>
        <end position="81"/>
    </location>
</feature>
<reference evidence="2" key="1">
    <citation type="submission" date="2022-11" db="EMBL/GenBank/DDBJ databases">
        <title>Genome Sequence of Cubamyces cubensis.</title>
        <authorList>
            <person name="Buettner E."/>
        </authorList>
    </citation>
    <scope>NUCLEOTIDE SEQUENCE</scope>
    <source>
        <strain evidence="2">MPL-01</strain>
    </source>
</reference>
<evidence type="ECO:0008006" key="4">
    <source>
        <dbReference type="Google" id="ProtNLM"/>
    </source>
</evidence>
<dbReference type="EMBL" id="JAPEVG010000221">
    <property type="protein sequence ID" value="KAJ8473484.1"/>
    <property type="molecule type" value="Genomic_DNA"/>
</dbReference>
<accession>A0AAD7TPE4</accession>
<gene>
    <name evidence="2" type="ORF">ONZ51_g7845</name>
</gene>
<organism evidence="2 3">
    <name type="scientific">Trametes cubensis</name>
    <dbReference type="NCBI Taxonomy" id="1111947"/>
    <lineage>
        <taxon>Eukaryota</taxon>
        <taxon>Fungi</taxon>
        <taxon>Dikarya</taxon>
        <taxon>Basidiomycota</taxon>
        <taxon>Agaricomycotina</taxon>
        <taxon>Agaricomycetes</taxon>
        <taxon>Polyporales</taxon>
        <taxon>Polyporaceae</taxon>
        <taxon>Trametes</taxon>
    </lineage>
</organism>
<sequence length="442" mass="47529">MPGGGMGDRLARGLTFWGMVGAVMTAMKLKERYDDYSHVPTDEEGLGHGPVALQSPNTDEDAADGASLLDTTLPSGRPKRQKKADCCVCCGMRCGLFWKAFGIVTLLFLGWQAIKLAIWAPKPTGLEGMPEFSTSLGCATAPHLYNGTAMDIHIPVGQHKDDHSVDIRGAAVGTIVLAQGDADLKDIRYEVTLRTDKASLLENIKLTYPTPEDVQDNMGESRLQLATPMDLAGGCMRYDVTMFLPPSLKTLHVQAHAVSQIKVDPDSALVLDKLTVSMFRLDKLNMLLPSEGVHARTMKLQLTGGWLVGDVTVVEETTLTTQNGDAVLNVRAHPAPSSAEPPLPARLLTSTGAGRADVWWVTHPGAAHRPIDNTHHSSLGGDVYLTYSGTGFNGTVDVKAKSFTAHGLENPFKQDGGLPYVGSRDGVDKLKVTSQGWVGLYF</sequence>
<dbReference type="AlphaFoldDB" id="A0AAD7TPE4"/>
<protein>
    <recommendedName>
        <fullName evidence="4">Adhesin domain-containing protein</fullName>
    </recommendedName>
</protein>